<keyword evidence="6 8" id="KW-0472">Membrane</keyword>
<dbReference type="PANTHER" id="PTHR32468:SF0">
    <property type="entry name" value="K(+)_H(+) ANTIPORTER 1"/>
    <property type="match status" value="1"/>
</dbReference>
<evidence type="ECO:0000256" key="1">
    <source>
        <dbReference type="ARBA" id="ARBA00004141"/>
    </source>
</evidence>
<dbReference type="InterPro" id="IPR038770">
    <property type="entry name" value="Na+/solute_symporter_sf"/>
</dbReference>
<dbReference type="InterPro" id="IPR050794">
    <property type="entry name" value="CPA2_transporter"/>
</dbReference>
<feature type="transmembrane region" description="Helical" evidence="8">
    <location>
        <begin position="365"/>
        <end position="386"/>
    </location>
</feature>
<keyword evidence="2" id="KW-0813">Transport</keyword>
<evidence type="ECO:0000259" key="10">
    <source>
        <dbReference type="Pfam" id="PF00999"/>
    </source>
</evidence>
<feature type="transmembrane region" description="Helical" evidence="8">
    <location>
        <begin position="286"/>
        <end position="304"/>
    </location>
</feature>
<dbReference type="OrthoDB" id="2687058at2759"/>
<organism evidence="11 12">
    <name type="scientific">Cytospora leucostoma</name>
    <dbReference type="NCBI Taxonomy" id="1230097"/>
    <lineage>
        <taxon>Eukaryota</taxon>
        <taxon>Fungi</taxon>
        <taxon>Dikarya</taxon>
        <taxon>Ascomycota</taxon>
        <taxon>Pezizomycotina</taxon>
        <taxon>Sordariomycetes</taxon>
        <taxon>Sordariomycetidae</taxon>
        <taxon>Diaporthales</taxon>
        <taxon>Cytosporaceae</taxon>
        <taxon>Cytospora</taxon>
    </lineage>
</organism>
<feature type="transmembrane region" description="Helical" evidence="8">
    <location>
        <begin position="429"/>
        <end position="451"/>
    </location>
</feature>
<feature type="chain" id="PRO_5019148573" description="Cation/H+ exchanger transmembrane domain-containing protein" evidence="9">
    <location>
        <begin position="19"/>
        <end position="918"/>
    </location>
</feature>
<feature type="transmembrane region" description="Helical" evidence="8">
    <location>
        <begin position="398"/>
        <end position="423"/>
    </location>
</feature>
<accession>A0A423VLM9</accession>
<dbReference type="Proteomes" id="UP000285146">
    <property type="component" value="Unassembled WGS sequence"/>
</dbReference>
<proteinExistence type="predicted"/>
<keyword evidence="12" id="KW-1185">Reference proteome</keyword>
<dbReference type="GO" id="GO:1902600">
    <property type="term" value="P:proton transmembrane transport"/>
    <property type="evidence" value="ECO:0007669"/>
    <property type="project" value="InterPro"/>
</dbReference>
<dbReference type="FunCoup" id="A0A423VLM9">
    <property type="interactions" value="174"/>
</dbReference>
<dbReference type="EMBL" id="LKEB01000088">
    <property type="protein sequence ID" value="ROV91906.1"/>
    <property type="molecule type" value="Genomic_DNA"/>
</dbReference>
<keyword evidence="3 8" id="KW-0812">Transmembrane</keyword>
<feature type="signal peptide" evidence="9">
    <location>
        <begin position="1"/>
        <end position="18"/>
    </location>
</feature>
<sequence length="918" mass="97915">MDNSPLVSLLLLASTVAAADSSSDGDRATPQAGVLEGGNPVKYSSSSPITLFIIQAMIIIIFCRLLHYPLSYLGQPRVIAEVIGGILLGPSVMMRIPNFKSSIFPTDSMPVLNNVANLGLIIFLFLVALEVDVRLFTRNWKAALSVGLAGMILPFGLGFAIAWGLYNQFRIESDLAEINFGVYALFIGTALSITAFPVLCRILTELKLLRSSVGVTVLAAGIGNDVTGWILLALCVALVNNASGLAALWALLCTIGWALFLVFGVRPGFLWCLKRTGSIQNGPTQGMVALTLLIVLTSAWFTGIIGVHPIFGAFLAGLICPHEGGFAIKLTEKIEDLISVLFLPLYFALSGLSTNLGLLDNGITWGYVIGVIAVAFSGKIIGGTLAARLNNLEWRESFTIGVLMSCKGLVELIVLNIGLQAGILSQRTFTMFVVMALVTTVATTPLTKWLYPPWYQNKMDKWRRGETDKDGNPISPRSDGDRVESIQNLSSTQIQSLLVYLRLDSLPSLFTFIALLAADKESKAVTTTEEVLSEKGEEQVSSQSIAKRPLEVHGLRILELTERTSSVMQVTEGEEYYSERDPVVNAFRAFSRLNDVAVSGKVAIVPESSYAETLTNQASDVSSDFVLIPWSEYGSITEDASVPFLTSAQDRYNGRGHLDFINKTLDKSVCNTGIFINHGLGGLGPAERPNLRSAKDAMSVHSHHDAAAAATLPVREKGHQIFLPFFGGVDDRAALRFAIQLARNPHVTLAVAHFSWAANDSGDEVDVPPKAHVVVVPGGDDGGGAAHDVSSSSGGGVKDTVKFIEEISAQDLALLTSLQSSLPREVSGRVTFTEIHVTRGTAAAEAVARARSHVGSYPPNAGDIVVVGRSHPGLGDVQVGVGGGDLRKTVGVVADQLLNGGVKASVLVIKAGGAGLQW</sequence>
<evidence type="ECO:0000256" key="2">
    <source>
        <dbReference type="ARBA" id="ARBA00022448"/>
    </source>
</evidence>
<evidence type="ECO:0000256" key="4">
    <source>
        <dbReference type="ARBA" id="ARBA00022989"/>
    </source>
</evidence>
<feature type="transmembrane region" description="Helical" evidence="8">
    <location>
        <begin position="116"/>
        <end position="136"/>
    </location>
</feature>
<evidence type="ECO:0000256" key="9">
    <source>
        <dbReference type="SAM" id="SignalP"/>
    </source>
</evidence>
<comment type="subcellular location">
    <subcellularLocation>
        <location evidence="1">Membrane</location>
        <topology evidence="1">Multi-pass membrane protein</topology>
    </subcellularLocation>
</comment>
<dbReference type="GO" id="GO:0015297">
    <property type="term" value="F:antiporter activity"/>
    <property type="evidence" value="ECO:0007669"/>
    <property type="project" value="InterPro"/>
</dbReference>
<reference evidence="11 12" key="1">
    <citation type="submission" date="2015-09" db="EMBL/GenBank/DDBJ databases">
        <title>Host preference determinants of Valsa canker pathogens revealed by comparative genomics.</title>
        <authorList>
            <person name="Yin Z."/>
            <person name="Huang L."/>
        </authorList>
    </citation>
    <scope>NUCLEOTIDE SEQUENCE [LARGE SCALE GENOMIC DNA]</scope>
    <source>
        <strain evidence="11 12">SXYLt</strain>
    </source>
</reference>
<comment type="caution">
    <text evidence="11">The sequence shown here is derived from an EMBL/GenBank/DDBJ whole genome shotgun (WGS) entry which is preliminary data.</text>
</comment>
<evidence type="ECO:0000313" key="12">
    <source>
        <dbReference type="Proteomes" id="UP000285146"/>
    </source>
</evidence>
<dbReference type="PANTHER" id="PTHR32468">
    <property type="entry name" value="CATION/H + ANTIPORTER"/>
    <property type="match status" value="1"/>
</dbReference>
<feature type="transmembrane region" description="Helical" evidence="8">
    <location>
        <begin position="178"/>
        <end position="203"/>
    </location>
</feature>
<feature type="transmembrane region" description="Helical" evidence="8">
    <location>
        <begin position="340"/>
        <end position="359"/>
    </location>
</feature>
<name>A0A423VLM9_9PEZI</name>
<feature type="transmembrane region" description="Helical" evidence="8">
    <location>
        <begin position="245"/>
        <end position="265"/>
    </location>
</feature>
<feature type="compositionally biased region" description="Basic and acidic residues" evidence="7">
    <location>
        <begin position="462"/>
        <end position="471"/>
    </location>
</feature>
<keyword evidence="5" id="KW-0406">Ion transport</keyword>
<evidence type="ECO:0000313" key="11">
    <source>
        <dbReference type="EMBL" id="ROV91906.1"/>
    </source>
</evidence>
<evidence type="ECO:0000256" key="8">
    <source>
        <dbReference type="SAM" id="Phobius"/>
    </source>
</evidence>
<feature type="transmembrane region" description="Helical" evidence="8">
    <location>
        <begin position="49"/>
        <end position="66"/>
    </location>
</feature>
<protein>
    <recommendedName>
        <fullName evidence="10">Cation/H+ exchanger transmembrane domain-containing protein</fullName>
    </recommendedName>
</protein>
<dbReference type="InParanoid" id="A0A423VLM9"/>
<keyword evidence="9" id="KW-0732">Signal</keyword>
<feature type="transmembrane region" description="Helical" evidence="8">
    <location>
        <begin position="78"/>
        <end position="96"/>
    </location>
</feature>
<keyword evidence="4 8" id="KW-1133">Transmembrane helix</keyword>
<evidence type="ECO:0000256" key="6">
    <source>
        <dbReference type="ARBA" id="ARBA00023136"/>
    </source>
</evidence>
<dbReference type="GO" id="GO:0016020">
    <property type="term" value="C:membrane"/>
    <property type="evidence" value="ECO:0007669"/>
    <property type="project" value="UniProtKB-SubCell"/>
</dbReference>
<evidence type="ECO:0000256" key="5">
    <source>
        <dbReference type="ARBA" id="ARBA00023065"/>
    </source>
</evidence>
<evidence type="ECO:0000256" key="7">
    <source>
        <dbReference type="SAM" id="MobiDB-lite"/>
    </source>
</evidence>
<feature type="domain" description="Cation/H+ exchanger transmembrane" evidence="10">
    <location>
        <begin position="59"/>
        <end position="448"/>
    </location>
</feature>
<dbReference type="AlphaFoldDB" id="A0A423VLM9"/>
<dbReference type="Gene3D" id="1.20.1530.20">
    <property type="match status" value="1"/>
</dbReference>
<feature type="transmembrane region" description="Helical" evidence="8">
    <location>
        <begin position="143"/>
        <end position="166"/>
    </location>
</feature>
<dbReference type="STRING" id="1230097.A0A423VLM9"/>
<feature type="transmembrane region" description="Helical" evidence="8">
    <location>
        <begin position="215"/>
        <end position="239"/>
    </location>
</feature>
<dbReference type="Pfam" id="PF00999">
    <property type="entry name" value="Na_H_Exchanger"/>
    <property type="match status" value="1"/>
</dbReference>
<gene>
    <name evidence="11" type="ORF">VPNG_09775</name>
</gene>
<evidence type="ECO:0000256" key="3">
    <source>
        <dbReference type="ARBA" id="ARBA00022692"/>
    </source>
</evidence>
<feature type="region of interest" description="Disordered" evidence="7">
    <location>
        <begin position="462"/>
        <end position="482"/>
    </location>
</feature>
<dbReference type="InterPro" id="IPR006153">
    <property type="entry name" value="Cation/H_exchanger_TM"/>
</dbReference>